<dbReference type="InterPro" id="IPR036928">
    <property type="entry name" value="AS_sf"/>
</dbReference>
<dbReference type="PANTHER" id="PTHR42678:SF2">
    <property type="entry name" value="AMIDASE FAMILY PROTEIN (AFU_ORTHOLOGUE AFUA_6G14410)"/>
    <property type="match status" value="1"/>
</dbReference>
<protein>
    <recommendedName>
        <fullName evidence="2">Amidase domain-containing protein</fullName>
    </recommendedName>
</protein>
<evidence type="ECO:0000256" key="1">
    <source>
        <dbReference type="SAM" id="MobiDB-lite"/>
    </source>
</evidence>
<accession>A0A9N8JE95</accession>
<feature type="domain" description="Amidase" evidence="2">
    <location>
        <begin position="104"/>
        <end position="457"/>
    </location>
</feature>
<feature type="domain" description="Amidase" evidence="2">
    <location>
        <begin position="29"/>
        <end position="87"/>
    </location>
</feature>
<evidence type="ECO:0000313" key="4">
    <source>
        <dbReference type="Proteomes" id="UP000716446"/>
    </source>
</evidence>
<reference evidence="3" key="1">
    <citation type="submission" date="2020-06" db="EMBL/GenBank/DDBJ databases">
        <authorList>
            <person name="Onetto C."/>
        </authorList>
    </citation>
    <scope>NUCLEOTIDE SEQUENCE</scope>
</reference>
<dbReference type="SUPFAM" id="SSF75304">
    <property type="entry name" value="Amidase signature (AS) enzymes"/>
    <property type="match status" value="1"/>
</dbReference>
<dbReference type="Pfam" id="PF01425">
    <property type="entry name" value="Amidase"/>
    <property type="match status" value="2"/>
</dbReference>
<proteinExistence type="predicted"/>
<feature type="region of interest" description="Disordered" evidence="1">
    <location>
        <begin position="148"/>
        <end position="172"/>
    </location>
</feature>
<evidence type="ECO:0000259" key="2">
    <source>
        <dbReference type="Pfam" id="PF01425"/>
    </source>
</evidence>
<dbReference type="PANTHER" id="PTHR42678">
    <property type="entry name" value="AMIDASE"/>
    <property type="match status" value="1"/>
</dbReference>
<sequence length="477" mass="51459">MTAEPHQLTATEVLHEIKAGKLTVEAYARSLLKRINDRDEAVQAWAYLDRDHVISQAKALDQVPVSERDPLHGIAIAVKDVIYTKGEKNFVFSTDRNRAKRKSDMPTQFNSPIYVDDAPQVDAGSVAILRKSGALIFGKTTTTEFAATTVGPKTRNPHDPNRTPGGSSSGSGAAVGDLQVPIGLGTQTGGSTIRPGSYNGIYAFKPTWNSITREGQKIYSLILDTLGFYARSAADLDLLADVFALADDKPAPLDFGVKGAKFAVLKTMVWPQIGSGGSAAMEKAVSLLRARGAEIEEIELPEHLNDLPAWRATVLDSDGRTAFLPEYTTTKHNLSEDLVGHVENVKTISRKAQLDAFDSIAAARPVVDDILSKYAAVLTPSVPDEAPLGIEKTGSAAFCLIWTVSVIFARSVRFEPQLTPIQALHTPVVNIPGFKGDNGMPIGVSLVAPRYHDRHLLAVSRAVGDIFEAEGGWKRDV</sequence>
<dbReference type="Gene3D" id="3.90.1300.10">
    <property type="entry name" value="Amidase signature (AS) domain"/>
    <property type="match status" value="1"/>
</dbReference>
<dbReference type="InterPro" id="IPR023631">
    <property type="entry name" value="Amidase_dom"/>
</dbReference>
<gene>
    <name evidence="3" type="ORF">AWRI4619_LOCUS2909</name>
</gene>
<dbReference type="Proteomes" id="UP000716446">
    <property type="component" value="Unassembled WGS sequence"/>
</dbReference>
<dbReference type="AlphaFoldDB" id="A0A9N8JE95"/>
<keyword evidence="4" id="KW-1185">Reference proteome</keyword>
<comment type="caution">
    <text evidence="3">The sequence shown here is derived from an EMBL/GenBank/DDBJ whole genome shotgun (WGS) entry which is preliminary data.</text>
</comment>
<organism evidence="3 4">
    <name type="scientific">Aureobasidium vineae</name>
    <dbReference type="NCBI Taxonomy" id="2773715"/>
    <lineage>
        <taxon>Eukaryota</taxon>
        <taxon>Fungi</taxon>
        <taxon>Dikarya</taxon>
        <taxon>Ascomycota</taxon>
        <taxon>Pezizomycotina</taxon>
        <taxon>Dothideomycetes</taxon>
        <taxon>Dothideomycetidae</taxon>
        <taxon>Dothideales</taxon>
        <taxon>Saccotheciaceae</taxon>
        <taxon>Aureobasidium</taxon>
    </lineage>
</organism>
<evidence type="ECO:0000313" key="3">
    <source>
        <dbReference type="EMBL" id="CAD0084342.1"/>
    </source>
</evidence>
<dbReference type="EMBL" id="CAIJEN010000003">
    <property type="protein sequence ID" value="CAD0084342.1"/>
    <property type="molecule type" value="Genomic_DNA"/>
</dbReference>
<name>A0A9N8JE95_9PEZI</name>